<dbReference type="SUPFAM" id="SSF53098">
    <property type="entry name" value="Ribonuclease H-like"/>
    <property type="match status" value="2"/>
</dbReference>
<dbReference type="EMBL" id="MK072157">
    <property type="protein sequence ID" value="AYV79599.1"/>
    <property type="molecule type" value="Genomic_DNA"/>
</dbReference>
<dbReference type="GO" id="GO:0003676">
    <property type="term" value="F:nucleic acid binding"/>
    <property type="evidence" value="ECO:0007669"/>
    <property type="project" value="InterPro"/>
</dbReference>
<reference evidence="1" key="1">
    <citation type="submission" date="2018-10" db="EMBL/GenBank/DDBJ databases">
        <title>Hidden diversity of soil giant viruses.</title>
        <authorList>
            <person name="Schulz F."/>
            <person name="Alteio L."/>
            <person name="Goudeau D."/>
            <person name="Ryan E.M."/>
            <person name="Malmstrom R.R."/>
            <person name="Blanchard J."/>
            <person name="Woyke T."/>
        </authorList>
    </citation>
    <scope>NUCLEOTIDE SEQUENCE</scope>
    <source>
        <strain evidence="1">FNV1</strain>
    </source>
</reference>
<dbReference type="InterPro" id="IPR012337">
    <property type="entry name" value="RNaseH-like_sf"/>
</dbReference>
<organism evidence="1">
    <name type="scientific">Faunusvirus sp</name>
    <dbReference type="NCBI Taxonomy" id="2487766"/>
    <lineage>
        <taxon>Viruses</taxon>
        <taxon>Varidnaviria</taxon>
        <taxon>Bamfordvirae</taxon>
        <taxon>Nucleocytoviricota</taxon>
        <taxon>Megaviricetes</taxon>
        <taxon>Imitervirales</taxon>
        <taxon>Mimiviridae</taxon>
    </lineage>
</organism>
<name>A0A3G5A288_9VIRU</name>
<gene>
    <name evidence="1" type="ORF">Faunusvirus26_4</name>
</gene>
<proteinExistence type="predicted"/>
<sequence length="348" mass="39638">MNIINICKNILHTDIYNMKIVSWDVGIIHLAYCIMEYDKNNQNQPFKISGWNVIDLLDSQNVLICCGMKKSAVKGRGKKAVTTPDAPVKCTNTALYSATINNKTYGYCKVHFDQHAEVGKQQYMTEFIALKGSTHVSTNCARENCKTRPQWISLSSAGADITQSPSVLLATPFQMCTQHMKSHKLHETKQCELKFVKRKTCMNVPLDELKISLMRALDKQPEFMNVNRVIIENQPSLKNPRMKGMADSLYDYFLIRGIIDKTNNSQIEQVQFICPSNKLKVNQDNTIEKLSATRDSTEKYKMTKQLGIQYCCQLLKNDPDNLKFLNSHGKKDDLADSFLQGARYLSIQ</sequence>
<protein>
    <submittedName>
        <fullName evidence="1">Holliday junction resolvase</fullName>
    </submittedName>
</protein>
<dbReference type="Gene3D" id="3.30.420.10">
    <property type="entry name" value="Ribonuclease H-like superfamily/Ribonuclease H"/>
    <property type="match status" value="1"/>
</dbReference>
<accession>A0A3G5A288</accession>
<evidence type="ECO:0000313" key="1">
    <source>
        <dbReference type="EMBL" id="AYV79599.1"/>
    </source>
</evidence>
<dbReference type="InterPro" id="IPR036397">
    <property type="entry name" value="RNaseH_sf"/>
</dbReference>